<evidence type="ECO:0000259" key="1">
    <source>
        <dbReference type="Pfam" id="PF00248"/>
    </source>
</evidence>
<dbReference type="SUPFAM" id="SSF51430">
    <property type="entry name" value="NAD(P)-linked oxidoreductase"/>
    <property type="match status" value="1"/>
</dbReference>
<dbReference type="AlphaFoldDB" id="A0AAD5SIT4"/>
<dbReference type="InterPro" id="IPR020471">
    <property type="entry name" value="AKR"/>
</dbReference>
<organism evidence="2 3">
    <name type="scientific">Rhizophlyctis rosea</name>
    <dbReference type="NCBI Taxonomy" id="64517"/>
    <lineage>
        <taxon>Eukaryota</taxon>
        <taxon>Fungi</taxon>
        <taxon>Fungi incertae sedis</taxon>
        <taxon>Chytridiomycota</taxon>
        <taxon>Chytridiomycota incertae sedis</taxon>
        <taxon>Chytridiomycetes</taxon>
        <taxon>Rhizophlyctidales</taxon>
        <taxon>Rhizophlyctidaceae</taxon>
        <taxon>Rhizophlyctis</taxon>
    </lineage>
</organism>
<dbReference type="InterPro" id="IPR023210">
    <property type="entry name" value="NADP_OxRdtase_dom"/>
</dbReference>
<dbReference type="Proteomes" id="UP001212841">
    <property type="component" value="Unassembled WGS sequence"/>
</dbReference>
<protein>
    <submittedName>
        <fullName evidence="2">NAD(P)H-dependent D-xylose reductase (XR)</fullName>
    </submittedName>
</protein>
<evidence type="ECO:0000313" key="2">
    <source>
        <dbReference type="EMBL" id="KAJ3055524.1"/>
    </source>
</evidence>
<dbReference type="PROSITE" id="PS00062">
    <property type="entry name" value="ALDOKETO_REDUCTASE_2"/>
    <property type="match status" value="1"/>
</dbReference>
<dbReference type="Pfam" id="PF00248">
    <property type="entry name" value="Aldo_ket_red"/>
    <property type="match status" value="1"/>
</dbReference>
<accession>A0AAD5SIT4</accession>
<name>A0AAD5SIT4_9FUNG</name>
<dbReference type="GO" id="GO:0016491">
    <property type="term" value="F:oxidoreductase activity"/>
    <property type="evidence" value="ECO:0007669"/>
    <property type="project" value="InterPro"/>
</dbReference>
<keyword evidence="3" id="KW-1185">Reference proteome</keyword>
<evidence type="ECO:0000313" key="3">
    <source>
        <dbReference type="Proteomes" id="UP001212841"/>
    </source>
</evidence>
<proteinExistence type="predicted"/>
<dbReference type="Gene3D" id="3.20.20.100">
    <property type="entry name" value="NADP-dependent oxidoreductase domain"/>
    <property type="match status" value="1"/>
</dbReference>
<reference evidence="2" key="1">
    <citation type="submission" date="2020-05" db="EMBL/GenBank/DDBJ databases">
        <title>Phylogenomic resolution of chytrid fungi.</title>
        <authorList>
            <person name="Stajich J.E."/>
            <person name="Amses K."/>
            <person name="Simmons R."/>
            <person name="Seto K."/>
            <person name="Myers J."/>
            <person name="Bonds A."/>
            <person name="Quandt C.A."/>
            <person name="Barry K."/>
            <person name="Liu P."/>
            <person name="Grigoriev I."/>
            <person name="Longcore J.E."/>
            <person name="James T.Y."/>
        </authorList>
    </citation>
    <scope>NUCLEOTIDE SEQUENCE</scope>
    <source>
        <strain evidence="2">JEL0318</strain>
    </source>
</reference>
<dbReference type="PRINTS" id="PR00069">
    <property type="entry name" value="ALDKETRDTASE"/>
</dbReference>
<gene>
    <name evidence="2" type="primary">XYL1_2</name>
    <name evidence="2" type="ORF">HK097_010211</name>
</gene>
<dbReference type="PROSITE" id="PS00798">
    <property type="entry name" value="ALDOKETO_REDUCTASE_1"/>
    <property type="match status" value="1"/>
</dbReference>
<dbReference type="InterPro" id="IPR018170">
    <property type="entry name" value="Aldo/ket_reductase_CS"/>
</dbReference>
<dbReference type="PANTHER" id="PTHR11732">
    <property type="entry name" value="ALDO/KETO REDUCTASE"/>
    <property type="match status" value="1"/>
</dbReference>
<feature type="domain" description="NADP-dependent oxidoreductase" evidence="1">
    <location>
        <begin position="212"/>
        <end position="497"/>
    </location>
</feature>
<comment type="caution">
    <text evidence="2">The sequence shown here is derived from an EMBL/GenBank/DDBJ whole genome shotgun (WGS) entry which is preliminary data.</text>
</comment>
<dbReference type="EMBL" id="JADGJD010000074">
    <property type="protein sequence ID" value="KAJ3055524.1"/>
    <property type="molecule type" value="Genomic_DNA"/>
</dbReference>
<dbReference type="InterPro" id="IPR036812">
    <property type="entry name" value="NAD(P)_OxRdtase_dom_sf"/>
</dbReference>
<sequence>MDDPSRLALHNHYDPIIMNAVALALRKNLEWPVPIVAVLVSKMKHRREKDNIEWVTEDGEGRTVAVYYWLGECQYEKHPMTLRPVFPRNRPEPTPQARSPFPFPILNFPPLSPFKRSPKSSTVEDVPNAGLLLPRHGFLQISHPLHMDATRTYLYGFKGKDVGDVPGTVPQDIQAESLVAKLVLYVSVDSLRAVVVDGKEMHLRRRAVTEHFGTWGGGDDANQLSKAVREALEAGYRHIDCAEFYLNQKEIGQTLKKAFEDGVVKREELFITSKVWNTKHRPEHVRESCEKTLKDLQLDYLDLLLVHWPVAWKYTGPEFENGGGTPTDEHGRILNDSVPLQQTWQAFESLVDAGLVKHIGISNYPTILIADLLRYARIKPAVNQVELHPYLSQRKLVHYCQTNGIHVSAYTPLGRPGRVGTVTKEIIKEPVAVQIAEKLSKGKPDDQKVDVGHVLLRWHVERGVSVLPKSVTSSRIVRNLRVTSGIRLGEGELRDLDGLECGLRYNDMDLETGDIRPGRGGLYEGDV</sequence>